<evidence type="ECO:0000259" key="2">
    <source>
        <dbReference type="Pfam" id="PF00857"/>
    </source>
</evidence>
<sequence length="197" mass="20609">MTAKTIFDIAGASLPTGTPKDAALIVIDAQEEYRSGQLKLVGLDDALGNIGRLLSHWRDKGGTVIHVQHQATGLFDPSGPYAAIIGDVAPTKDEAIVTKSVPSSFGNTNLDELLTEAGIKHVVLAGFMTHVCVSTTARVANEKQYAVTVIADATGTRDLPDALSGSVIPAADLQRGELAMLADTFAKVVTTQDVLEA</sequence>
<evidence type="ECO:0000256" key="1">
    <source>
        <dbReference type="ARBA" id="ARBA00022801"/>
    </source>
</evidence>
<name>A0A2N3LCN5_9PROT</name>
<dbReference type="CDD" id="cd01014">
    <property type="entry name" value="nicotinamidase_related"/>
    <property type="match status" value="1"/>
</dbReference>
<dbReference type="GO" id="GO:0016787">
    <property type="term" value="F:hydrolase activity"/>
    <property type="evidence" value="ECO:0007669"/>
    <property type="project" value="UniProtKB-KW"/>
</dbReference>
<reference evidence="3 4" key="1">
    <citation type="submission" date="2017-09" db="EMBL/GenBank/DDBJ databases">
        <title>Biodiversity and function of Thalassospira species in the particle-attached aromatic-hydrocarbon-degrading consortia from the surface seawater of the China South Sea.</title>
        <authorList>
            <person name="Dong C."/>
            <person name="Lai Q."/>
            <person name="Shao Z."/>
        </authorList>
    </citation>
    <scope>NUCLEOTIDE SEQUENCE [LARGE SCALE GENOMIC DNA]</scope>
    <source>
        <strain evidence="3 4">139Z-12</strain>
    </source>
</reference>
<comment type="caution">
    <text evidence="3">The sequence shown here is derived from an EMBL/GenBank/DDBJ whole genome shotgun (WGS) entry which is preliminary data.</text>
</comment>
<keyword evidence="4" id="KW-1185">Reference proteome</keyword>
<feature type="domain" description="Isochorismatase-like" evidence="2">
    <location>
        <begin position="22"/>
        <end position="193"/>
    </location>
</feature>
<protein>
    <submittedName>
        <fullName evidence="3">Isochorismatase</fullName>
    </submittedName>
</protein>
<dbReference type="InterPro" id="IPR050272">
    <property type="entry name" value="Isochorismatase-like_hydrls"/>
</dbReference>
<dbReference type="RefSeq" id="WP_101299991.1">
    <property type="nucleotide sequence ID" value="NZ_NXGX01000001.1"/>
</dbReference>
<dbReference type="EMBL" id="NXGX01000001">
    <property type="protein sequence ID" value="PKR60487.1"/>
    <property type="molecule type" value="Genomic_DNA"/>
</dbReference>
<dbReference type="SUPFAM" id="SSF52499">
    <property type="entry name" value="Isochorismatase-like hydrolases"/>
    <property type="match status" value="1"/>
</dbReference>
<dbReference type="Pfam" id="PF00857">
    <property type="entry name" value="Isochorismatase"/>
    <property type="match status" value="1"/>
</dbReference>
<keyword evidence="1" id="KW-0378">Hydrolase</keyword>
<organism evidence="3 4">
    <name type="scientific">Thalassospira lohafexi</name>
    <dbReference type="NCBI Taxonomy" id="744227"/>
    <lineage>
        <taxon>Bacteria</taxon>
        <taxon>Pseudomonadati</taxon>
        <taxon>Pseudomonadota</taxon>
        <taxon>Alphaproteobacteria</taxon>
        <taxon>Rhodospirillales</taxon>
        <taxon>Thalassospiraceae</taxon>
        <taxon>Thalassospira</taxon>
    </lineage>
</organism>
<evidence type="ECO:0000313" key="3">
    <source>
        <dbReference type="EMBL" id="PKR60487.1"/>
    </source>
</evidence>
<dbReference type="AlphaFoldDB" id="A0A2N3LCN5"/>
<dbReference type="InterPro" id="IPR036380">
    <property type="entry name" value="Isochorismatase-like_sf"/>
</dbReference>
<accession>A0A2N3LCN5</accession>
<dbReference type="PANTHER" id="PTHR43540">
    <property type="entry name" value="PEROXYUREIDOACRYLATE/UREIDOACRYLATE AMIDOHYDROLASE-RELATED"/>
    <property type="match status" value="1"/>
</dbReference>
<proteinExistence type="predicted"/>
<dbReference type="Proteomes" id="UP000233332">
    <property type="component" value="Unassembled WGS sequence"/>
</dbReference>
<dbReference type="InterPro" id="IPR000868">
    <property type="entry name" value="Isochorismatase-like_dom"/>
</dbReference>
<dbReference type="PANTHER" id="PTHR43540:SF15">
    <property type="entry name" value="BLR5631 PROTEIN"/>
    <property type="match status" value="1"/>
</dbReference>
<dbReference type="Gene3D" id="3.40.50.850">
    <property type="entry name" value="Isochorismatase-like"/>
    <property type="match status" value="1"/>
</dbReference>
<gene>
    <name evidence="3" type="ORF">COO92_01700</name>
</gene>
<evidence type="ECO:0000313" key="4">
    <source>
        <dbReference type="Proteomes" id="UP000233332"/>
    </source>
</evidence>